<name>A0ABD2YDD6_9GENT</name>
<gene>
    <name evidence="15" type="ORF">ACH5RR_038017</name>
</gene>
<dbReference type="Pfam" id="PF02919">
    <property type="entry name" value="Topoisom_I_N"/>
    <property type="match status" value="1"/>
</dbReference>
<dbReference type="GO" id="GO:0006265">
    <property type="term" value="P:DNA topological change"/>
    <property type="evidence" value="ECO:0007669"/>
    <property type="project" value="UniProtKB-UniRule"/>
</dbReference>
<comment type="caution">
    <text evidence="15">The sequence shown here is derived from an EMBL/GenBank/DDBJ whole genome shotgun (WGS) entry which is preliminary data.</text>
</comment>
<comment type="function">
    <text evidence="11">Releases the supercoiling and torsional tension of DNA introduced during the DNA replication and transcription by transiently cleaving and rejoining one strand of the DNA duplex. Introduces a single-strand break via transesterification at the specific target site 5'-[CT]CCTTp site in duplex DNA. The scissile phosphodiester is attacked by the catalytic tyrosine of the enzyme, resulting in the formation of a DNA-(3'-phosphotyrosyl)-enzyme intermediate and the expulsion of a 5'-OH DNA strand. The free DNA strand then undergoes passage around the unbroken strand thus removing DNA supercoils. Finally, in the religation step, the DNA 5'-OH attacks the covalent intermediate to expel the active-site tyrosine and restore the DNA phosphodiester backbone.</text>
</comment>
<evidence type="ECO:0000256" key="11">
    <source>
        <dbReference type="RuleBase" id="RU365101"/>
    </source>
</evidence>
<feature type="active site" description="O-(3'-phospho-DNA)-tyrosine intermediate" evidence="10">
    <location>
        <position position="878"/>
    </location>
</feature>
<feature type="coiled-coil region" evidence="12">
    <location>
        <begin position="839"/>
        <end position="866"/>
    </location>
</feature>
<evidence type="ECO:0000313" key="16">
    <source>
        <dbReference type="Proteomes" id="UP001630127"/>
    </source>
</evidence>
<dbReference type="InterPro" id="IPR011010">
    <property type="entry name" value="DNA_brk_join_enz"/>
</dbReference>
<feature type="compositionally biased region" description="Polar residues" evidence="13">
    <location>
        <begin position="236"/>
        <end position="245"/>
    </location>
</feature>
<evidence type="ECO:0000256" key="1">
    <source>
        <dbReference type="ARBA" id="ARBA00000213"/>
    </source>
</evidence>
<evidence type="ECO:0000256" key="7">
    <source>
        <dbReference type="ARBA" id="ARBA00023125"/>
    </source>
</evidence>
<evidence type="ECO:0000256" key="6">
    <source>
        <dbReference type="ARBA" id="ARBA00023054"/>
    </source>
</evidence>
<reference evidence="15 16" key="1">
    <citation type="submission" date="2024-11" db="EMBL/GenBank/DDBJ databases">
        <title>A near-complete genome assembly of Cinchona calisaya.</title>
        <authorList>
            <person name="Lian D.C."/>
            <person name="Zhao X.W."/>
            <person name="Wei L."/>
        </authorList>
    </citation>
    <scope>NUCLEOTIDE SEQUENCE [LARGE SCALE GENOMIC DNA]</scope>
    <source>
        <tissue evidence="15">Nenye</tissue>
    </source>
</reference>
<dbReference type="FunFam" id="3.90.15.10:FF:000003">
    <property type="entry name" value="DNA topoisomerase I"/>
    <property type="match status" value="1"/>
</dbReference>
<dbReference type="InterPro" id="IPR036202">
    <property type="entry name" value="TopoI_DNA-bd_euk_N_sf"/>
</dbReference>
<dbReference type="InterPro" id="IPR013499">
    <property type="entry name" value="TopoI_euk"/>
</dbReference>
<keyword evidence="4" id="KW-0597">Phosphoprotein</keyword>
<dbReference type="FunFam" id="2.170.11.10:FF:000001">
    <property type="entry name" value="DNA topoisomerase I"/>
    <property type="match status" value="1"/>
</dbReference>
<dbReference type="Proteomes" id="UP001630127">
    <property type="component" value="Unassembled WGS sequence"/>
</dbReference>
<evidence type="ECO:0000256" key="2">
    <source>
        <dbReference type="ARBA" id="ARBA00004123"/>
    </source>
</evidence>
<dbReference type="InterPro" id="IPR014711">
    <property type="entry name" value="TopoI_cat_a-hlx-sub_euk"/>
</dbReference>
<dbReference type="InterPro" id="IPR013500">
    <property type="entry name" value="TopoI_cat_euk"/>
</dbReference>
<comment type="similarity">
    <text evidence="3 10 11">Belongs to the type IB topoisomerase family.</text>
</comment>
<dbReference type="Pfam" id="PF14370">
    <property type="entry name" value="Topo_C_assoc"/>
    <property type="match status" value="1"/>
</dbReference>
<dbReference type="EMBL" id="JBJUIK010000015">
    <property type="protein sequence ID" value="KAL3503568.1"/>
    <property type="molecule type" value="Genomic_DNA"/>
</dbReference>
<dbReference type="InterPro" id="IPR014727">
    <property type="entry name" value="TopoI_cat_a/b-sub_euk"/>
</dbReference>
<feature type="region of interest" description="Disordered" evidence="13">
    <location>
        <begin position="1"/>
        <end position="375"/>
    </location>
</feature>
<dbReference type="GO" id="GO:0005634">
    <property type="term" value="C:nucleus"/>
    <property type="evidence" value="ECO:0007669"/>
    <property type="project" value="UniProtKB-SubCell"/>
</dbReference>
<dbReference type="InterPro" id="IPR013034">
    <property type="entry name" value="DNA_topo_DNA_db_N_dom1"/>
</dbReference>
<dbReference type="AlphaFoldDB" id="A0ABD2YDD6"/>
<dbReference type="CDD" id="cd00659">
    <property type="entry name" value="Topo_IB_C"/>
    <property type="match status" value="1"/>
</dbReference>
<dbReference type="InterPro" id="IPR051062">
    <property type="entry name" value="Topoisomerase_IB"/>
</dbReference>
<dbReference type="Pfam" id="PF01028">
    <property type="entry name" value="Topoisom_I"/>
    <property type="match status" value="1"/>
</dbReference>
<dbReference type="FunFam" id="1.10.132.10:FF:000002">
    <property type="entry name" value="DNA topoisomerase I"/>
    <property type="match status" value="1"/>
</dbReference>
<dbReference type="InterPro" id="IPR001631">
    <property type="entry name" value="TopoI"/>
</dbReference>
<keyword evidence="7 10" id="KW-0238">DNA-binding</keyword>
<dbReference type="GO" id="GO:0003917">
    <property type="term" value="F:DNA topoisomerase type I (single strand cut, ATP-independent) activity"/>
    <property type="evidence" value="ECO:0007669"/>
    <property type="project" value="UniProtKB-UniRule"/>
</dbReference>
<evidence type="ECO:0000256" key="13">
    <source>
        <dbReference type="SAM" id="MobiDB-lite"/>
    </source>
</evidence>
<feature type="compositionally biased region" description="Low complexity" evidence="13">
    <location>
        <begin position="325"/>
        <end position="346"/>
    </location>
</feature>
<organism evidence="15 16">
    <name type="scientific">Cinchona calisaya</name>
    <dbReference type="NCBI Taxonomy" id="153742"/>
    <lineage>
        <taxon>Eukaryota</taxon>
        <taxon>Viridiplantae</taxon>
        <taxon>Streptophyta</taxon>
        <taxon>Embryophyta</taxon>
        <taxon>Tracheophyta</taxon>
        <taxon>Spermatophyta</taxon>
        <taxon>Magnoliopsida</taxon>
        <taxon>eudicotyledons</taxon>
        <taxon>Gunneridae</taxon>
        <taxon>Pentapetalae</taxon>
        <taxon>asterids</taxon>
        <taxon>lamiids</taxon>
        <taxon>Gentianales</taxon>
        <taxon>Rubiaceae</taxon>
        <taxon>Cinchonoideae</taxon>
        <taxon>Cinchoneae</taxon>
        <taxon>Cinchona</taxon>
    </lineage>
</organism>
<feature type="compositionally biased region" description="Low complexity" evidence="13">
    <location>
        <begin position="358"/>
        <end position="369"/>
    </location>
</feature>
<evidence type="ECO:0000256" key="4">
    <source>
        <dbReference type="ARBA" id="ARBA00022553"/>
    </source>
</evidence>
<dbReference type="Gene3D" id="1.10.10.41">
    <property type="entry name" value="Yeast DNA topoisomerase - domain 1"/>
    <property type="match status" value="1"/>
</dbReference>
<dbReference type="PRINTS" id="PR00416">
    <property type="entry name" value="EUTPISMRASEI"/>
</dbReference>
<proteinExistence type="inferred from homology"/>
<evidence type="ECO:0000256" key="10">
    <source>
        <dbReference type="PROSITE-ProRule" id="PRU01382"/>
    </source>
</evidence>
<evidence type="ECO:0000256" key="8">
    <source>
        <dbReference type="ARBA" id="ARBA00023235"/>
    </source>
</evidence>
<dbReference type="FunFam" id="1.10.10.41:FF:000001">
    <property type="entry name" value="DNA topoisomerase I"/>
    <property type="match status" value="1"/>
</dbReference>
<dbReference type="SMART" id="SM00435">
    <property type="entry name" value="TOPEUc"/>
    <property type="match status" value="1"/>
</dbReference>
<keyword evidence="9" id="KW-0539">Nucleus</keyword>
<evidence type="ECO:0000256" key="12">
    <source>
        <dbReference type="SAM" id="Coils"/>
    </source>
</evidence>
<dbReference type="GO" id="GO:0003677">
    <property type="term" value="F:DNA binding"/>
    <property type="evidence" value="ECO:0007669"/>
    <property type="project" value="UniProtKB-UniRule"/>
</dbReference>
<protein>
    <recommendedName>
        <fullName evidence="11">DNA topoisomerase I</fullName>
        <ecNumber evidence="11">5.6.2.1</ecNumber>
    </recommendedName>
    <alternativeName>
        <fullName evidence="11">DNA topoisomerase 1</fullName>
    </alternativeName>
</protein>
<evidence type="ECO:0000256" key="3">
    <source>
        <dbReference type="ARBA" id="ARBA00006645"/>
    </source>
</evidence>
<dbReference type="PROSITE" id="PS00176">
    <property type="entry name" value="TOPO_IB_1"/>
    <property type="match status" value="1"/>
</dbReference>
<dbReference type="PANTHER" id="PTHR10290:SF23">
    <property type="entry name" value="DNA TOPOISOMERASE 1 BETA"/>
    <property type="match status" value="1"/>
</dbReference>
<keyword evidence="16" id="KW-1185">Reference proteome</keyword>
<accession>A0ABD2YDD6</accession>
<dbReference type="Gene3D" id="2.170.11.10">
    <property type="entry name" value="DNA Topoisomerase I, domain 2"/>
    <property type="match status" value="1"/>
</dbReference>
<dbReference type="InterPro" id="IPR013030">
    <property type="entry name" value="DNA_topo_DNA_db_N_dom2"/>
</dbReference>
<feature type="compositionally biased region" description="Low complexity" evidence="13">
    <location>
        <begin position="80"/>
        <end position="97"/>
    </location>
</feature>
<keyword evidence="6 12" id="KW-0175">Coiled coil</keyword>
<dbReference type="InterPro" id="IPR008336">
    <property type="entry name" value="TopoI_DNA-bd_euk"/>
</dbReference>
<keyword evidence="5 10" id="KW-0799">Topoisomerase</keyword>
<comment type="subcellular location">
    <subcellularLocation>
        <location evidence="2">Nucleus</location>
    </subcellularLocation>
</comment>
<dbReference type="PANTHER" id="PTHR10290">
    <property type="entry name" value="DNA TOPOISOMERASE I"/>
    <property type="match status" value="1"/>
</dbReference>
<feature type="compositionally biased region" description="Basic residues" evidence="13">
    <location>
        <begin position="347"/>
        <end position="357"/>
    </location>
</feature>
<feature type="coiled-coil region" evidence="12">
    <location>
        <begin position="465"/>
        <end position="493"/>
    </location>
</feature>
<dbReference type="InterPro" id="IPR025834">
    <property type="entry name" value="TopoI_C_dom"/>
</dbReference>
<dbReference type="SUPFAM" id="SSF56349">
    <property type="entry name" value="DNA breaking-rejoining enzymes"/>
    <property type="match status" value="1"/>
</dbReference>
<feature type="compositionally biased region" description="Low complexity" evidence="13">
    <location>
        <begin position="110"/>
        <end position="139"/>
    </location>
</feature>
<evidence type="ECO:0000259" key="14">
    <source>
        <dbReference type="SMART" id="SM00435"/>
    </source>
</evidence>
<dbReference type="PROSITE" id="PS52038">
    <property type="entry name" value="TOPO_IB_2"/>
    <property type="match status" value="1"/>
</dbReference>
<feature type="compositionally biased region" description="Polar residues" evidence="13">
    <location>
        <begin position="27"/>
        <end position="71"/>
    </location>
</feature>
<keyword evidence="8 10" id="KW-0413">Isomerase</keyword>
<feature type="domain" description="DNA topoisomerase I eukaryotic-type" evidence="14">
    <location>
        <begin position="516"/>
        <end position="892"/>
    </location>
</feature>
<dbReference type="Gene3D" id="3.90.15.10">
    <property type="entry name" value="Topoisomerase I, Chain A, domain 3"/>
    <property type="match status" value="1"/>
</dbReference>
<dbReference type="SUPFAM" id="SSF56741">
    <property type="entry name" value="Eukaryotic DNA topoisomerase I, N-terminal DNA-binding fragment"/>
    <property type="match status" value="1"/>
</dbReference>
<evidence type="ECO:0000256" key="5">
    <source>
        <dbReference type="ARBA" id="ARBA00023029"/>
    </source>
</evidence>
<evidence type="ECO:0000313" key="15">
    <source>
        <dbReference type="EMBL" id="KAL3503568.1"/>
    </source>
</evidence>
<evidence type="ECO:0000256" key="9">
    <source>
        <dbReference type="ARBA" id="ARBA00023242"/>
    </source>
</evidence>
<sequence>MVVEACSTHNLLDDMEDDDDQPLIFKRSSSASKQNLANSETKKLSSQKPDGQPARNSSDVRPVNGRSSSAQKGRIVHSTNLPPAKSPLSSPKASNSSARALPITSSRANPKPSTSTSDKKSSSSVKPPKPSIPAAKPSSNFEDSDDDKPLSTRLPGGSSKVNANGTSKEGDDFNSVQKPGVQEDEDSDDEKPLSSRFTSKSSLGESTIKSNESEDKKLLAGKLQQNGSALRHGPVNKSSSLSNKRPQGEVKSSNESSVKKPKLSSPTAVIIKKQATVKAEPKAEEDDDQIPLAHRAKKTVTSVSKPKAEEDDDDTLPISQRIKKSPTSVSKAPSVKKVSKVVSSLKKTNKKSKKVIKKSMYSKSSKVPPGSGEGQKWTTLVHNGVIFPPPYKPHGVKMLYKGQPVSLSPEQEEVATMFAVMLDTDYMSKPQFKENFFSDWKKILGKNHTIQNLEGCDFAPIYEWHQREKEKKKQMTTEEKKALKEEKLKQEEKYMWAIVDGVKEKVGNFRVEPPGLFRGRGEHPKMGKLKKRIRPRDITINIGKDAPLPECPIPGERWKEIRHDNTVTWLAFWNDPINPREFKYVFLAASSTLKGQSDKEKYEKARLLKDYIHGIRAAYTKDFASKDPMKKQVAVATYLIDKLALRAGNEKDDDEADTVGCCTLKVENVEPVPPNILKFDFLGKDSIRYQNEVEVESAVFKAIQQFRSGKDGSEDLFDKLDTSKLNAHLKELMPGLTAKVFRTYNASITLDDMLSKETKGGEVAEKVVVYQHANKEVAIICNHQRTVSKSHSAQMSRLNEKIEELKGFLEDLKTDLSRAKKGKPPLKNADGKPKRNLNPEALERKIAQTNAKIEKMERDKETKEDLKTVALGTSKINYLDPRITVAWCKRHEVPIEKIFNKSLLAKFAWAMDVDPGFRF</sequence>
<dbReference type="Gene3D" id="1.10.132.10">
    <property type="match status" value="1"/>
</dbReference>
<comment type="catalytic activity">
    <reaction evidence="1 10 11">
        <text>ATP-independent breakage of single-stranded DNA, followed by passage and rejoining.</text>
        <dbReference type="EC" id="5.6.2.1"/>
    </reaction>
</comment>
<dbReference type="InterPro" id="IPR018521">
    <property type="entry name" value="TopoIB_AS"/>
</dbReference>
<dbReference type="EC" id="5.6.2.1" evidence="11"/>
<feature type="compositionally biased region" description="Polar residues" evidence="13">
    <location>
        <begin position="195"/>
        <end position="210"/>
    </location>
</feature>